<dbReference type="InterPro" id="IPR046592">
    <property type="entry name" value="DUF6650"/>
</dbReference>
<evidence type="ECO:0000313" key="2">
    <source>
        <dbReference type="Proteomes" id="UP001183176"/>
    </source>
</evidence>
<name>A0ABU2JG07_9ACTN</name>
<sequence length="165" mass="18815">MLTDMTRFRLTGGTTPFGGTQWERKDDDREIARRVLNLLADRRMLWKDFSLEIEEHCVRSANDVRQQIGPHLNNPEISAELARCLQLLQRLFRGFLDELGPGGDEMERGWRPMGTDPLSMALGRLRGLVGVQIGELAAQYDLDVSEELATIVPDHAGWFFERFDG</sequence>
<comment type="caution">
    <text evidence="1">The sequence shown here is derived from an EMBL/GenBank/DDBJ whole genome shotgun (WGS) entry which is preliminary data.</text>
</comment>
<gene>
    <name evidence="1" type="ORF">RM423_21075</name>
</gene>
<organism evidence="1 2">
    <name type="scientific">Jatrophihabitans lederbergiae</name>
    <dbReference type="NCBI Taxonomy" id="3075547"/>
    <lineage>
        <taxon>Bacteria</taxon>
        <taxon>Bacillati</taxon>
        <taxon>Actinomycetota</taxon>
        <taxon>Actinomycetes</taxon>
        <taxon>Jatrophihabitantales</taxon>
        <taxon>Jatrophihabitantaceae</taxon>
        <taxon>Jatrophihabitans</taxon>
    </lineage>
</organism>
<protein>
    <submittedName>
        <fullName evidence="1">DUF6650 family protein</fullName>
    </submittedName>
</protein>
<reference evidence="2" key="1">
    <citation type="submission" date="2023-07" db="EMBL/GenBank/DDBJ databases">
        <title>30 novel species of actinomycetes from the DSMZ collection.</title>
        <authorList>
            <person name="Nouioui I."/>
        </authorList>
    </citation>
    <scope>NUCLEOTIDE SEQUENCE [LARGE SCALE GENOMIC DNA]</scope>
    <source>
        <strain evidence="2">DSM 44399</strain>
    </source>
</reference>
<proteinExistence type="predicted"/>
<dbReference type="Pfam" id="PF20355">
    <property type="entry name" value="DUF6650"/>
    <property type="match status" value="1"/>
</dbReference>
<dbReference type="RefSeq" id="WP_311425016.1">
    <property type="nucleotide sequence ID" value="NZ_JAVREH010000057.1"/>
</dbReference>
<keyword evidence="2" id="KW-1185">Reference proteome</keyword>
<dbReference type="EMBL" id="JAVREH010000057">
    <property type="protein sequence ID" value="MDT0263872.1"/>
    <property type="molecule type" value="Genomic_DNA"/>
</dbReference>
<accession>A0ABU2JG07</accession>
<evidence type="ECO:0000313" key="1">
    <source>
        <dbReference type="EMBL" id="MDT0263872.1"/>
    </source>
</evidence>
<dbReference type="Proteomes" id="UP001183176">
    <property type="component" value="Unassembled WGS sequence"/>
</dbReference>